<evidence type="ECO:0000313" key="2">
    <source>
        <dbReference type="Proteomes" id="UP001589810"/>
    </source>
</evidence>
<dbReference type="RefSeq" id="WP_379794466.1">
    <property type="nucleotide sequence ID" value="NZ_JBHLUD010000013.1"/>
</dbReference>
<reference evidence="1 2" key="1">
    <citation type="submission" date="2024-09" db="EMBL/GenBank/DDBJ databases">
        <authorList>
            <person name="Sun Q."/>
            <person name="Mori K."/>
        </authorList>
    </citation>
    <scope>NUCLEOTIDE SEQUENCE [LARGE SCALE GENOMIC DNA]</scope>
    <source>
        <strain evidence="1 2">TBRC 1432</strain>
    </source>
</reference>
<proteinExistence type="predicted"/>
<comment type="caution">
    <text evidence="1">The sequence shown here is derived from an EMBL/GenBank/DDBJ whole genome shotgun (WGS) entry which is preliminary data.</text>
</comment>
<dbReference type="Proteomes" id="UP001589810">
    <property type="component" value="Unassembled WGS sequence"/>
</dbReference>
<organism evidence="1 2">
    <name type="scientific">Kutzneria chonburiensis</name>
    <dbReference type="NCBI Taxonomy" id="1483604"/>
    <lineage>
        <taxon>Bacteria</taxon>
        <taxon>Bacillati</taxon>
        <taxon>Actinomycetota</taxon>
        <taxon>Actinomycetes</taxon>
        <taxon>Pseudonocardiales</taxon>
        <taxon>Pseudonocardiaceae</taxon>
        <taxon>Kutzneria</taxon>
    </lineage>
</organism>
<keyword evidence="2" id="KW-1185">Reference proteome</keyword>
<dbReference type="EMBL" id="JBHLUD010000013">
    <property type="protein sequence ID" value="MFC0547089.1"/>
    <property type="molecule type" value="Genomic_DNA"/>
</dbReference>
<evidence type="ECO:0000313" key="1">
    <source>
        <dbReference type="EMBL" id="MFC0547089.1"/>
    </source>
</evidence>
<evidence type="ECO:0008006" key="3">
    <source>
        <dbReference type="Google" id="ProtNLM"/>
    </source>
</evidence>
<protein>
    <recommendedName>
        <fullName evidence="3">DNA polymerase subunit beta</fullName>
    </recommendedName>
</protein>
<sequence>MAGAGHLFHDLDHVVIDDGRIYRVLGNLDSNTHFLGYNVYMPSEDGDRVYRGRTYKKRFIEDEDLPADVLDTYELIPIEKVIDHLDPIQSAKTMCGTFEGTVWFDLYVELCEVFGDDSVGIFGSSMFGLHLTPEGKVRKDVDFVLEGVENIPTLRQTLPEIRKRLGFTEVSPARQLRQHERYARVFRNRKNSIREIIERRWTSLQLSPEVVTTIRLRDPGSVTPLALIKPEPEALNFIISGQVSGADSSNMFPRTFQLATESGVVDVLLMWWKFSTPVREGDRVTVCGSLLSTDSRPCVRLTNFVDHWLKIEE</sequence>
<name>A0ABV6N3B7_9PSEU</name>
<accession>A0ABV6N3B7</accession>
<gene>
    <name evidence="1" type="ORF">ACFFH7_36650</name>
</gene>